<keyword evidence="3" id="KW-0804">Transcription</keyword>
<evidence type="ECO:0000256" key="4">
    <source>
        <dbReference type="SAM" id="MobiDB-lite"/>
    </source>
</evidence>
<dbReference type="Gene3D" id="3.30.450.40">
    <property type="match status" value="1"/>
</dbReference>
<protein>
    <recommendedName>
        <fullName evidence="9">IclR family transcriptional regulator</fullName>
    </recommendedName>
</protein>
<dbReference type="PANTHER" id="PTHR30136:SF35">
    <property type="entry name" value="HTH-TYPE TRANSCRIPTIONAL REGULATOR RV1719"/>
    <property type="match status" value="1"/>
</dbReference>
<dbReference type="SUPFAM" id="SSF46785">
    <property type="entry name" value="Winged helix' DNA-binding domain"/>
    <property type="match status" value="1"/>
</dbReference>
<dbReference type="InterPro" id="IPR029016">
    <property type="entry name" value="GAF-like_dom_sf"/>
</dbReference>
<name>A0ABM6H6B1_9ACTN</name>
<organism evidence="7 8">
    <name type="scientific">Streptomyces autolyticus</name>
    <dbReference type="NCBI Taxonomy" id="75293"/>
    <lineage>
        <taxon>Bacteria</taxon>
        <taxon>Bacillati</taxon>
        <taxon>Actinomycetota</taxon>
        <taxon>Actinomycetes</taxon>
        <taxon>Kitasatosporales</taxon>
        <taxon>Streptomycetaceae</taxon>
        <taxon>Streptomyces</taxon>
    </lineage>
</organism>
<feature type="domain" description="HTH iclR-type" evidence="5">
    <location>
        <begin position="83"/>
        <end position="146"/>
    </location>
</feature>
<evidence type="ECO:0000256" key="1">
    <source>
        <dbReference type="ARBA" id="ARBA00023015"/>
    </source>
</evidence>
<dbReference type="PANTHER" id="PTHR30136">
    <property type="entry name" value="HELIX-TURN-HELIX TRANSCRIPTIONAL REGULATOR, ICLR FAMILY"/>
    <property type="match status" value="1"/>
</dbReference>
<evidence type="ECO:0008006" key="9">
    <source>
        <dbReference type="Google" id="ProtNLM"/>
    </source>
</evidence>
<keyword evidence="1" id="KW-0805">Transcription regulation</keyword>
<reference evidence="7 8" key="1">
    <citation type="journal article" date="2017" name="J. Biotechnol.">
        <title>The complete genome sequence of Streptomyces autolyticus CGMCC 0516, the producer of geldanamycin, autolytimycin, reblastatin and elaiophylin.</title>
        <authorList>
            <person name="Yin M."/>
            <person name="Jiang M."/>
            <person name="Ren Z."/>
            <person name="Dong Y."/>
            <person name="Lu T."/>
        </authorList>
    </citation>
    <scope>NUCLEOTIDE SEQUENCE [LARGE SCALE GENOMIC DNA]</scope>
    <source>
        <strain evidence="7 8">CGMCC0516</strain>
    </source>
</reference>
<dbReference type="InterPro" id="IPR005471">
    <property type="entry name" value="Tscrpt_reg_IclR_N"/>
</dbReference>
<feature type="compositionally biased region" description="Basic and acidic residues" evidence="4">
    <location>
        <begin position="255"/>
        <end position="276"/>
    </location>
</feature>
<dbReference type="InterPro" id="IPR036390">
    <property type="entry name" value="WH_DNA-bd_sf"/>
</dbReference>
<dbReference type="InterPro" id="IPR014757">
    <property type="entry name" value="Tscrpt_reg_IclR_C"/>
</dbReference>
<proteinExistence type="predicted"/>
<dbReference type="InterPro" id="IPR050707">
    <property type="entry name" value="HTH_MetabolicPath_Reg"/>
</dbReference>
<evidence type="ECO:0000256" key="2">
    <source>
        <dbReference type="ARBA" id="ARBA00023125"/>
    </source>
</evidence>
<dbReference type="Gene3D" id="1.10.10.10">
    <property type="entry name" value="Winged helix-like DNA-binding domain superfamily/Winged helix DNA-binding domain"/>
    <property type="match status" value="1"/>
</dbReference>
<keyword evidence="8" id="KW-1185">Reference proteome</keyword>
<sequence>MQRLIDKILRPEVWMYWRDTSRGGAVFNVHLADDRGLDLVQARDAGQRISPHTEVSFFGSCYRPGMSVSSAGADGRTSRASGVQSVARAAVLLGAVVDSSSSGVTLTELSKITGLNVSTVHRLLGTLCSEGLLCRSREGDRFLPGPVLLRLGRRSLAASGLPEVTAILKELADGTGETASIGMRRGDNVLVLVSVQSEQPLRYLGEPGVSVPLAGSAMGLAMMAFDATPRAGRALPRGVTTRTFAQGRTGSRPGDGADRGSRDADCNGRGAHDGRSAEWSAAPEQWALRVRLLAAQFRGYAVFDGAEDSGLRGLAAPVDSGSPYVQLAVDIQGPAGRMADARLDGLGARVIAAADSLRGLPVALALGQL</sequence>
<feature type="domain" description="IclR-ED" evidence="6">
    <location>
        <begin position="147"/>
        <end position="366"/>
    </location>
</feature>
<dbReference type="SMART" id="SM00346">
    <property type="entry name" value="HTH_ICLR"/>
    <property type="match status" value="1"/>
</dbReference>
<evidence type="ECO:0000259" key="6">
    <source>
        <dbReference type="PROSITE" id="PS51078"/>
    </source>
</evidence>
<dbReference type="EMBL" id="CP019458">
    <property type="protein sequence ID" value="AQA09399.1"/>
    <property type="molecule type" value="Genomic_DNA"/>
</dbReference>
<feature type="region of interest" description="Disordered" evidence="4">
    <location>
        <begin position="236"/>
        <end position="278"/>
    </location>
</feature>
<evidence type="ECO:0000313" key="7">
    <source>
        <dbReference type="EMBL" id="AQA09399.1"/>
    </source>
</evidence>
<dbReference type="PROSITE" id="PS51078">
    <property type="entry name" value="ICLR_ED"/>
    <property type="match status" value="1"/>
</dbReference>
<evidence type="ECO:0000259" key="5">
    <source>
        <dbReference type="PROSITE" id="PS51077"/>
    </source>
</evidence>
<dbReference type="Pfam" id="PF09339">
    <property type="entry name" value="HTH_IclR"/>
    <property type="match status" value="1"/>
</dbReference>
<dbReference type="PROSITE" id="PS51077">
    <property type="entry name" value="HTH_ICLR"/>
    <property type="match status" value="1"/>
</dbReference>
<dbReference type="SUPFAM" id="SSF55781">
    <property type="entry name" value="GAF domain-like"/>
    <property type="match status" value="2"/>
</dbReference>
<dbReference type="InterPro" id="IPR036388">
    <property type="entry name" value="WH-like_DNA-bd_sf"/>
</dbReference>
<dbReference type="Pfam" id="PF01614">
    <property type="entry name" value="IclR_C"/>
    <property type="match status" value="1"/>
</dbReference>
<evidence type="ECO:0000313" key="8">
    <source>
        <dbReference type="Proteomes" id="UP000187851"/>
    </source>
</evidence>
<evidence type="ECO:0000256" key="3">
    <source>
        <dbReference type="ARBA" id="ARBA00023163"/>
    </source>
</evidence>
<feature type="compositionally biased region" description="Polar residues" evidence="4">
    <location>
        <begin position="240"/>
        <end position="249"/>
    </location>
</feature>
<gene>
    <name evidence="7" type="ORF">BV401_01725</name>
</gene>
<dbReference type="Proteomes" id="UP000187851">
    <property type="component" value="Chromosome"/>
</dbReference>
<keyword evidence="2" id="KW-0238">DNA-binding</keyword>
<accession>A0ABM6H6B1</accession>